<dbReference type="InterPro" id="IPR003010">
    <property type="entry name" value="C-N_Hydrolase"/>
</dbReference>
<dbReference type="RefSeq" id="WP_118445069.1">
    <property type="nucleotide sequence ID" value="NZ_JBCPGC010000068.1"/>
</dbReference>
<gene>
    <name evidence="3" type="ORF">DWZ50_15420</name>
</gene>
<proteinExistence type="predicted"/>
<dbReference type="Pfam" id="PF00795">
    <property type="entry name" value="CN_hydrolase"/>
    <property type="match status" value="1"/>
</dbReference>
<dbReference type="AlphaFoldDB" id="A0A415S638"/>
<keyword evidence="1 3" id="KW-0378">Hydrolase</keyword>
<dbReference type="SUPFAM" id="SSF56317">
    <property type="entry name" value="Carbon-nitrogen hydrolase"/>
    <property type="match status" value="1"/>
</dbReference>
<evidence type="ECO:0000256" key="1">
    <source>
        <dbReference type="ARBA" id="ARBA00022801"/>
    </source>
</evidence>
<dbReference type="PROSITE" id="PS50263">
    <property type="entry name" value="CN_HYDROLASE"/>
    <property type="match status" value="1"/>
</dbReference>
<evidence type="ECO:0000313" key="3">
    <source>
        <dbReference type="EMBL" id="RHM71448.1"/>
    </source>
</evidence>
<organism evidence="3 4">
    <name type="scientific">Mediterraneibacter gnavus</name>
    <name type="common">Ruminococcus gnavus</name>
    <dbReference type="NCBI Taxonomy" id="33038"/>
    <lineage>
        <taxon>Bacteria</taxon>
        <taxon>Bacillati</taxon>
        <taxon>Bacillota</taxon>
        <taxon>Clostridia</taxon>
        <taxon>Lachnospirales</taxon>
        <taxon>Lachnospiraceae</taxon>
        <taxon>Mediterraneibacter</taxon>
    </lineage>
</organism>
<dbReference type="Proteomes" id="UP000285610">
    <property type="component" value="Unassembled WGS sequence"/>
</dbReference>
<feature type="domain" description="CN hydrolase" evidence="2">
    <location>
        <begin position="10"/>
        <end position="266"/>
    </location>
</feature>
<evidence type="ECO:0000259" key="2">
    <source>
        <dbReference type="PROSITE" id="PS50263"/>
    </source>
</evidence>
<evidence type="ECO:0000313" key="4">
    <source>
        <dbReference type="Proteomes" id="UP000285610"/>
    </source>
</evidence>
<dbReference type="PANTHER" id="PTHR43674:SF2">
    <property type="entry name" value="BETA-UREIDOPROPIONASE"/>
    <property type="match status" value="1"/>
</dbReference>
<dbReference type="CDD" id="cd07197">
    <property type="entry name" value="nitrilase"/>
    <property type="match status" value="1"/>
</dbReference>
<accession>A0A415S638</accession>
<comment type="caution">
    <text evidence="3">The sequence shown here is derived from an EMBL/GenBank/DDBJ whole genome shotgun (WGS) entry which is preliminary data.</text>
</comment>
<dbReference type="GO" id="GO:0033388">
    <property type="term" value="P:putrescine biosynthetic process from arginine"/>
    <property type="evidence" value="ECO:0007669"/>
    <property type="project" value="TreeGrafter"/>
</dbReference>
<sequence length="273" mass="31622">MKKNINIAFIQARIEADPFDDSIVEDNFERVYEMIDKACVKKRDLLILPDEIVGGYAYGPMNIPLEFENEYFEKLKEKAKQYSVYIAGAMLARQDYITSYSKGFLIDRSGNIVLEQNRRNVLEEEEKFVIKNQDKLKVVETDFGKVAFCIGIDILFPETLYELEDKNADIIISPNMFYGKDDNENIKFPASFFITAAQARAMEWKKYIMLSNSVGNEYHSEEALVGNSMIIYPDGNYYSANSDECIFEHSLNFSERVSDYINTYDLNKLRSIE</sequence>
<dbReference type="Gene3D" id="3.60.110.10">
    <property type="entry name" value="Carbon-nitrogen hydrolase"/>
    <property type="match status" value="1"/>
</dbReference>
<dbReference type="EMBL" id="QRQE01000047">
    <property type="protein sequence ID" value="RHM71448.1"/>
    <property type="molecule type" value="Genomic_DNA"/>
</dbReference>
<protein>
    <submittedName>
        <fullName evidence="3">Carbon-nitrogen hydrolase family protein</fullName>
    </submittedName>
</protein>
<name>A0A415S638_MEDGN</name>
<dbReference type="PANTHER" id="PTHR43674">
    <property type="entry name" value="NITRILASE C965.09-RELATED"/>
    <property type="match status" value="1"/>
</dbReference>
<reference evidence="3 4" key="1">
    <citation type="submission" date="2018-08" db="EMBL/GenBank/DDBJ databases">
        <title>A genome reference for cultivated species of the human gut microbiota.</title>
        <authorList>
            <person name="Zou Y."/>
            <person name="Xue W."/>
            <person name="Luo G."/>
        </authorList>
    </citation>
    <scope>NUCLEOTIDE SEQUENCE [LARGE SCALE GENOMIC DNA]</scope>
    <source>
        <strain evidence="3 4">AF33-12</strain>
    </source>
</reference>
<dbReference type="InterPro" id="IPR050345">
    <property type="entry name" value="Aliph_Amidase/BUP"/>
</dbReference>
<dbReference type="InterPro" id="IPR036526">
    <property type="entry name" value="C-N_Hydrolase_sf"/>
</dbReference>
<dbReference type="GO" id="GO:0050126">
    <property type="term" value="F:N-carbamoylputrescine amidase activity"/>
    <property type="evidence" value="ECO:0007669"/>
    <property type="project" value="TreeGrafter"/>
</dbReference>